<name>A0A6J7DGU5_9ZZZZ</name>
<protein>
    <submittedName>
        <fullName evidence="2">Unannotated protein</fullName>
    </submittedName>
</protein>
<dbReference type="InterPro" id="IPR013324">
    <property type="entry name" value="RNA_pol_sigma_r3/r4-like"/>
</dbReference>
<dbReference type="GO" id="GO:0016987">
    <property type="term" value="F:sigma factor activity"/>
    <property type="evidence" value="ECO:0007669"/>
    <property type="project" value="InterPro"/>
</dbReference>
<feature type="domain" description="RNA polymerase sigma factor 70 region 4 type 2" evidence="1">
    <location>
        <begin position="16"/>
        <end position="64"/>
    </location>
</feature>
<gene>
    <name evidence="2" type="ORF">UFOPK3461_00162</name>
</gene>
<dbReference type="InterPro" id="IPR036388">
    <property type="entry name" value="WH-like_DNA-bd_sf"/>
</dbReference>
<dbReference type="GO" id="GO:0006352">
    <property type="term" value="P:DNA-templated transcription initiation"/>
    <property type="evidence" value="ECO:0007669"/>
    <property type="project" value="InterPro"/>
</dbReference>
<accession>A0A6J7DGU5</accession>
<dbReference type="EMBL" id="CAFBLW010000005">
    <property type="protein sequence ID" value="CAB4868115.1"/>
    <property type="molecule type" value="Genomic_DNA"/>
</dbReference>
<organism evidence="2">
    <name type="scientific">freshwater metagenome</name>
    <dbReference type="NCBI Taxonomy" id="449393"/>
    <lineage>
        <taxon>unclassified sequences</taxon>
        <taxon>metagenomes</taxon>
        <taxon>ecological metagenomes</taxon>
    </lineage>
</organism>
<dbReference type="GO" id="GO:0003677">
    <property type="term" value="F:DNA binding"/>
    <property type="evidence" value="ECO:0007669"/>
    <property type="project" value="InterPro"/>
</dbReference>
<reference evidence="2" key="1">
    <citation type="submission" date="2020-05" db="EMBL/GenBank/DDBJ databases">
        <authorList>
            <person name="Chiriac C."/>
            <person name="Salcher M."/>
            <person name="Ghai R."/>
            <person name="Kavagutti S V."/>
        </authorList>
    </citation>
    <scope>NUCLEOTIDE SEQUENCE</scope>
</reference>
<dbReference type="Gene3D" id="1.10.10.10">
    <property type="entry name" value="Winged helix-like DNA-binding domain superfamily/Winged helix DNA-binding domain"/>
    <property type="match status" value="1"/>
</dbReference>
<evidence type="ECO:0000313" key="2">
    <source>
        <dbReference type="EMBL" id="CAB4868115.1"/>
    </source>
</evidence>
<evidence type="ECO:0000259" key="1">
    <source>
        <dbReference type="Pfam" id="PF08281"/>
    </source>
</evidence>
<proteinExistence type="predicted"/>
<sequence length="72" mass="7663">MSAKGKQANGGNPTSLAELIASLPEEERIILTLHYLRSLSSSQIAELLRVPERSVVVVIAAGKARLTSHLGL</sequence>
<dbReference type="InterPro" id="IPR013249">
    <property type="entry name" value="RNA_pol_sigma70_r4_t2"/>
</dbReference>
<dbReference type="SUPFAM" id="SSF88659">
    <property type="entry name" value="Sigma3 and sigma4 domains of RNA polymerase sigma factors"/>
    <property type="match status" value="1"/>
</dbReference>
<dbReference type="Pfam" id="PF08281">
    <property type="entry name" value="Sigma70_r4_2"/>
    <property type="match status" value="1"/>
</dbReference>
<dbReference type="AlphaFoldDB" id="A0A6J7DGU5"/>